<reference evidence="1 2" key="1">
    <citation type="submission" date="2015-01" db="EMBL/GenBank/DDBJ databases">
        <title>Evolution of Trichinella species and genotypes.</title>
        <authorList>
            <person name="Korhonen P.K."/>
            <person name="Edoardo P."/>
            <person name="Giuseppe L.R."/>
            <person name="Gasser R.B."/>
        </authorList>
    </citation>
    <scope>NUCLEOTIDE SEQUENCE [LARGE SCALE GENOMIC DNA]</scope>
    <source>
        <strain evidence="1">ISS176</strain>
    </source>
</reference>
<dbReference type="EMBL" id="JYDV01000035">
    <property type="protein sequence ID" value="KRZ39458.1"/>
    <property type="molecule type" value="Genomic_DNA"/>
</dbReference>
<gene>
    <name evidence="1" type="ORF">T4C_3871</name>
</gene>
<comment type="caution">
    <text evidence="1">The sequence shown here is derived from an EMBL/GenBank/DDBJ whole genome shotgun (WGS) entry which is preliminary data.</text>
</comment>
<evidence type="ECO:0000313" key="1">
    <source>
        <dbReference type="EMBL" id="KRZ39458.1"/>
    </source>
</evidence>
<accession>A0A0V1JWU5</accession>
<organism evidence="1 2">
    <name type="scientific">Trichinella pseudospiralis</name>
    <name type="common">Parasitic roundworm</name>
    <dbReference type="NCBI Taxonomy" id="6337"/>
    <lineage>
        <taxon>Eukaryota</taxon>
        <taxon>Metazoa</taxon>
        <taxon>Ecdysozoa</taxon>
        <taxon>Nematoda</taxon>
        <taxon>Enoplea</taxon>
        <taxon>Dorylaimia</taxon>
        <taxon>Trichinellida</taxon>
        <taxon>Trichinellidae</taxon>
        <taxon>Trichinella</taxon>
    </lineage>
</organism>
<dbReference type="Proteomes" id="UP000054826">
    <property type="component" value="Unassembled WGS sequence"/>
</dbReference>
<dbReference type="AlphaFoldDB" id="A0A0V1JWU5"/>
<protein>
    <submittedName>
        <fullName evidence="1">Uncharacterized protein</fullName>
    </submittedName>
</protein>
<evidence type="ECO:0000313" key="2">
    <source>
        <dbReference type="Proteomes" id="UP000054826"/>
    </source>
</evidence>
<name>A0A0V1JWU5_TRIPS</name>
<proteinExistence type="predicted"/>
<sequence length="105" mass="12063">MTTINRRHMITVKPICKEEMHSIPAGKISCLVAVDEWQVIVKMQSKMTSKSIVQKSKVDYHKCKIGANSVYNEQLVGGMWRRSRLSSDSYDFTDGQTLMYWLCAD</sequence>